<dbReference type="Gene3D" id="1.10.10.60">
    <property type="entry name" value="Homeodomain-like"/>
    <property type="match status" value="2"/>
</dbReference>
<evidence type="ECO:0000256" key="2">
    <source>
        <dbReference type="ARBA" id="ARBA00023125"/>
    </source>
</evidence>
<evidence type="ECO:0000313" key="6">
    <source>
        <dbReference type="Proteomes" id="UP000703295"/>
    </source>
</evidence>
<dbReference type="InterPro" id="IPR018060">
    <property type="entry name" value="HTH_AraC"/>
</dbReference>
<dbReference type="PANTHER" id="PTHR43280">
    <property type="entry name" value="ARAC-FAMILY TRANSCRIPTIONAL REGULATOR"/>
    <property type="match status" value="1"/>
</dbReference>
<sequence>MNRLLTEIMEESGQKVGNTLSSRIGHTHLQETPVVIKQGFFFLLVTNGTIAITDAFHRYTLSSNQLLVLTPSTESVLSDASTDFSMATLYIAPDYFDSLPDGQPVYNQVARHLGNYLLPIFQLSDSQAAYLEKTMSLFSEQLASMQLYREGVIRHLCSFLLLQITEALCQENRNTPVCVKRSNEIFRNFKKLLVYHYRENHSIQFYADQLHISTTYLSRIVKGLTGHTVCFHVSELLCADARKLLECTDMDIKEIADYLGFSDQSVFGKFFMRKTGLSPLKFRMRKERRLKESPNDTQISQGL</sequence>
<dbReference type="EMBL" id="JACJJW010000050">
    <property type="protein sequence ID" value="MBM6759648.1"/>
    <property type="molecule type" value="Genomic_DNA"/>
</dbReference>
<dbReference type="PANTHER" id="PTHR43280:SF32">
    <property type="entry name" value="TRANSCRIPTIONAL REGULATORY PROTEIN"/>
    <property type="match status" value="1"/>
</dbReference>
<proteinExistence type="predicted"/>
<comment type="caution">
    <text evidence="5">The sequence shown here is derived from an EMBL/GenBank/DDBJ whole genome shotgun (WGS) entry which is preliminary data.</text>
</comment>
<feature type="domain" description="HTH araC/xylS-type" evidence="4">
    <location>
        <begin position="187"/>
        <end position="285"/>
    </location>
</feature>
<evidence type="ECO:0000313" key="5">
    <source>
        <dbReference type="EMBL" id="MBM6759648.1"/>
    </source>
</evidence>
<reference evidence="5 6" key="1">
    <citation type="journal article" date="2021" name="Sci. Rep.">
        <title>The distribution of antibiotic resistance genes in chicken gut microbiota commensals.</title>
        <authorList>
            <person name="Juricova H."/>
            <person name="Matiasovicova J."/>
            <person name="Kubasova T."/>
            <person name="Cejkova D."/>
            <person name="Rychlik I."/>
        </authorList>
    </citation>
    <scope>NUCLEOTIDE SEQUENCE [LARGE SCALE GENOMIC DNA]</scope>
    <source>
        <strain evidence="5 6">An801</strain>
    </source>
</reference>
<keyword evidence="6" id="KW-1185">Reference proteome</keyword>
<evidence type="ECO:0000256" key="1">
    <source>
        <dbReference type="ARBA" id="ARBA00023015"/>
    </source>
</evidence>
<dbReference type="RefSeq" id="WP_204477021.1">
    <property type="nucleotide sequence ID" value="NZ_JACJJW010000050.1"/>
</dbReference>
<protein>
    <submittedName>
        <fullName evidence="5">Helix-turn-helix transcriptional regulator</fullName>
    </submittedName>
</protein>
<gene>
    <name evidence="5" type="ORF">H6A31_13325</name>
</gene>
<keyword evidence="2" id="KW-0238">DNA-binding</keyword>
<accession>A0ABS2EYK1</accession>
<evidence type="ECO:0000259" key="4">
    <source>
        <dbReference type="PROSITE" id="PS01124"/>
    </source>
</evidence>
<dbReference type="Proteomes" id="UP000703295">
    <property type="component" value="Unassembled WGS sequence"/>
</dbReference>
<dbReference type="InterPro" id="IPR009057">
    <property type="entry name" value="Homeodomain-like_sf"/>
</dbReference>
<organism evidence="5 6">
    <name type="scientific">Bacteroides mediterraneensis</name>
    <dbReference type="NCBI Taxonomy" id="1841856"/>
    <lineage>
        <taxon>Bacteria</taxon>
        <taxon>Pseudomonadati</taxon>
        <taxon>Bacteroidota</taxon>
        <taxon>Bacteroidia</taxon>
        <taxon>Bacteroidales</taxon>
        <taxon>Bacteroidaceae</taxon>
        <taxon>Bacteroides</taxon>
    </lineage>
</organism>
<keyword evidence="1" id="KW-0805">Transcription regulation</keyword>
<keyword evidence="3" id="KW-0804">Transcription</keyword>
<dbReference type="SUPFAM" id="SSF46689">
    <property type="entry name" value="Homeodomain-like"/>
    <property type="match status" value="1"/>
</dbReference>
<evidence type="ECO:0000256" key="3">
    <source>
        <dbReference type="ARBA" id="ARBA00023163"/>
    </source>
</evidence>
<dbReference type="Pfam" id="PF12833">
    <property type="entry name" value="HTH_18"/>
    <property type="match status" value="1"/>
</dbReference>
<dbReference type="SMART" id="SM00342">
    <property type="entry name" value="HTH_ARAC"/>
    <property type="match status" value="1"/>
</dbReference>
<dbReference type="PROSITE" id="PS01124">
    <property type="entry name" value="HTH_ARAC_FAMILY_2"/>
    <property type="match status" value="1"/>
</dbReference>
<name>A0ABS2EYK1_9BACE</name>